<dbReference type="InterPro" id="IPR013785">
    <property type="entry name" value="Aldolase_TIM"/>
</dbReference>
<sequence>MSFSKAFRPKIIQGGMGVNISNWHLAKAVSMLGQLGTVSGVAFERIFARILQRGDPGGHLRRALSHFPFPEHVARVLEAFYVEGGIPPNTAFKATPVFSTNPSSLLISLTVCANFALVWLAKEGHSNPVSINYLEKVALPHVYAITGAIFAGVDFVTMGAGIPLQIPEVINAVAEGRVVKYRVPVEGKNITSYEMSFNPERFFGGRPLSVIKPGFIPIIASNLLATILMKRLPEGSIDGFVIEEPTAGGHNAPPRKGGVYGEKDLVDYSKIASLGLPFWIGGSYASPEKLKWTLEIGASGIQVGSIFALCEQSGMDNGLRRRIRKLGFEGKLNIRTDIVFSSTGFPFKIVELEGTLSNRNVYEARERRCDQGVLVTLFEREDGSIGSRCPAEPVEKFVPKGGNEKDAVDRGCLCNALISTAGFGDEKEPPVVTLGDDVSFLPHLMASGDGFYGAEDAVNYLLGTK</sequence>
<dbReference type="Gene3D" id="3.20.20.70">
    <property type="entry name" value="Aldolase class I"/>
    <property type="match status" value="1"/>
</dbReference>
<name>A0A1G2TXQ2_9BACT</name>
<gene>
    <name evidence="1" type="ORF">A3A96_00670</name>
</gene>
<dbReference type="AlphaFoldDB" id="A0A1G2TXQ2"/>
<dbReference type="PANTHER" id="PTHR32332:SF33">
    <property type="entry name" value="NITRONATE MONOOXYGENASE DOMAIN-CONTAINING PROTEIN"/>
    <property type="match status" value="1"/>
</dbReference>
<evidence type="ECO:0000313" key="2">
    <source>
        <dbReference type="Proteomes" id="UP000177707"/>
    </source>
</evidence>
<dbReference type="PANTHER" id="PTHR32332">
    <property type="entry name" value="2-NITROPROPANE DIOXYGENASE"/>
    <property type="match status" value="1"/>
</dbReference>
<proteinExistence type="predicted"/>
<accession>A0A1G2TXQ2</accession>
<dbReference type="EMBL" id="MHWB01000009">
    <property type="protein sequence ID" value="OHB01939.1"/>
    <property type="molecule type" value="Genomic_DNA"/>
</dbReference>
<dbReference type="STRING" id="1802758.A3A96_00670"/>
<organism evidence="1 2">
    <name type="scientific">Candidatus Zambryskibacteria bacterium RIFCSPLOWO2_01_FULL_39_39</name>
    <dbReference type="NCBI Taxonomy" id="1802758"/>
    <lineage>
        <taxon>Bacteria</taxon>
        <taxon>Candidatus Zambryskiibacteriota</taxon>
    </lineage>
</organism>
<dbReference type="Proteomes" id="UP000177707">
    <property type="component" value="Unassembled WGS sequence"/>
</dbReference>
<reference evidence="1 2" key="1">
    <citation type="journal article" date="2016" name="Nat. Commun.">
        <title>Thousands of microbial genomes shed light on interconnected biogeochemical processes in an aquifer system.</title>
        <authorList>
            <person name="Anantharaman K."/>
            <person name="Brown C.T."/>
            <person name="Hug L.A."/>
            <person name="Sharon I."/>
            <person name="Castelle C.J."/>
            <person name="Probst A.J."/>
            <person name="Thomas B.C."/>
            <person name="Singh A."/>
            <person name="Wilkins M.J."/>
            <person name="Karaoz U."/>
            <person name="Brodie E.L."/>
            <person name="Williams K.H."/>
            <person name="Hubbard S.S."/>
            <person name="Banfield J.F."/>
        </authorList>
    </citation>
    <scope>NUCLEOTIDE SEQUENCE [LARGE SCALE GENOMIC DNA]</scope>
</reference>
<protein>
    <recommendedName>
        <fullName evidence="3">2-nitropropane dioxygenase</fullName>
    </recommendedName>
</protein>
<evidence type="ECO:0000313" key="1">
    <source>
        <dbReference type="EMBL" id="OHB01939.1"/>
    </source>
</evidence>
<dbReference type="SUPFAM" id="SSF51412">
    <property type="entry name" value="Inosine monophosphate dehydrogenase (IMPDH)"/>
    <property type="match status" value="1"/>
</dbReference>
<comment type="caution">
    <text evidence="1">The sequence shown here is derived from an EMBL/GenBank/DDBJ whole genome shotgun (WGS) entry which is preliminary data.</text>
</comment>
<evidence type="ECO:0008006" key="3">
    <source>
        <dbReference type="Google" id="ProtNLM"/>
    </source>
</evidence>